<dbReference type="PANTHER" id="PTHR43677">
    <property type="entry name" value="SHORT-CHAIN DEHYDROGENASE/REDUCTASE"/>
    <property type="match status" value="1"/>
</dbReference>
<dbReference type="Proteomes" id="UP000538196">
    <property type="component" value="Unassembled WGS sequence"/>
</dbReference>
<dbReference type="InterPro" id="IPR013154">
    <property type="entry name" value="ADH-like_N"/>
</dbReference>
<proteinExistence type="predicted"/>
<feature type="domain" description="Enoyl reductase (ER)" evidence="1">
    <location>
        <begin position="13"/>
        <end position="327"/>
    </location>
</feature>
<dbReference type="PANTHER" id="PTHR43677:SF4">
    <property type="entry name" value="QUINONE OXIDOREDUCTASE-LIKE PROTEIN 2"/>
    <property type="match status" value="1"/>
</dbReference>
<dbReference type="SMART" id="SM00829">
    <property type="entry name" value="PKS_ER"/>
    <property type="match status" value="1"/>
</dbReference>
<gene>
    <name evidence="2" type="ORF">FHX33_002911</name>
</gene>
<dbReference type="Gene3D" id="3.90.180.10">
    <property type="entry name" value="Medium-chain alcohol dehydrogenases, catalytic domain"/>
    <property type="match status" value="1"/>
</dbReference>
<dbReference type="SUPFAM" id="SSF50129">
    <property type="entry name" value="GroES-like"/>
    <property type="match status" value="1"/>
</dbReference>
<name>A0A7W4UXL8_LEIAQ</name>
<comment type="caution">
    <text evidence="2">The sequence shown here is derived from an EMBL/GenBank/DDBJ whole genome shotgun (WGS) entry which is preliminary data.</text>
</comment>
<dbReference type="Pfam" id="PF00107">
    <property type="entry name" value="ADH_zinc_N"/>
    <property type="match status" value="1"/>
</dbReference>
<dbReference type="InterPro" id="IPR020843">
    <property type="entry name" value="ER"/>
</dbReference>
<accession>A0A7W4UXL8</accession>
<dbReference type="Pfam" id="PF08240">
    <property type="entry name" value="ADH_N"/>
    <property type="match status" value="1"/>
</dbReference>
<evidence type="ECO:0000259" key="1">
    <source>
        <dbReference type="SMART" id="SM00829"/>
    </source>
</evidence>
<dbReference type="InterPro" id="IPR051397">
    <property type="entry name" value="Zn-ADH-like_protein"/>
</dbReference>
<dbReference type="SUPFAM" id="SSF51735">
    <property type="entry name" value="NAD(P)-binding Rossmann-fold domains"/>
    <property type="match status" value="1"/>
</dbReference>
<protein>
    <submittedName>
        <fullName evidence="2">NADPH:quinone reductase-like Zn-dependent oxidoreductase</fullName>
    </submittedName>
</protein>
<organism evidence="2 3">
    <name type="scientific">Leifsonia aquatica</name>
    <name type="common">Corynebacterium aquaticum</name>
    <dbReference type="NCBI Taxonomy" id="144185"/>
    <lineage>
        <taxon>Bacteria</taxon>
        <taxon>Bacillati</taxon>
        <taxon>Actinomycetota</taxon>
        <taxon>Actinomycetes</taxon>
        <taxon>Micrococcales</taxon>
        <taxon>Microbacteriaceae</taxon>
        <taxon>Leifsonia</taxon>
    </lineage>
</organism>
<sequence length="329" mass="34489">MADRRAVLVSRFGDSTSLVLAEQSLRPPRGNEVVVRVTHASVGTTDVLARRGGYVFQPLPGFTPGYDFVGVLETESAVSVALGLRTGARVAGVLPRMGSHATRLVLSPTFLVAVPDGLDSAAAATAPLDAVTAGLALRMTGDARRVLVQGASGAVGSIAVQLATQEGRTVVGTASSRTRAFAEGFGIPVVDYRGADWMGQARRAAGGPFDAAIDHTGAPQVRQTLAPDGILVHTAFAGRAGHERADSLRGSAEAAGRRRGHPRERVCSVPYFVLTKRPQYRALLGGLLAAIDDGRLRVAAPEVFAFDDLWEADRAAERIEPGRKVVLAV</sequence>
<dbReference type="RefSeq" id="WP_246397392.1">
    <property type="nucleotide sequence ID" value="NZ_JACHVP010000003.1"/>
</dbReference>
<keyword evidence="3" id="KW-1185">Reference proteome</keyword>
<evidence type="ECO:0000313" key="2">
    <source>
        <dbReference type="EMBL" id="MBB2968141.1"/>
    </source>
</evidence>
<dbReference type="Gene3D" id="3.40.50.720">
    <property type="entry name" value="NAD(P)-binding Rossmann-like Domain"/>
    <property type="match status" value="1"/>
</dbReference>
<dbReference type="EMBL" id="JACHVP010000003">
    <property type="protein sequence ID" value="MBB2968141.1"/>
    <property type="molecule type" value="Genomic_DNA"/>
</dbReference>
<dbReference type="AlphaFoldDB" id="A0A7W4UXL8"/>
<dbReference type="InterPro" id="IPR013149">
    <property type="entry name" value="ADH-like_C"/>
</dbReference>
<dbReference type="InterPro" id="IPR036291">
    <property type="entry name" value="NAD(P)-bd_dom_sf"/>
</dbReference>
<dbReference type="InterPro" id="IPR011032">
    <property type="entry name" value="GroES-like_sf"/>
</dbReference>
<evidence type="ECO:0000313" key="3">
    <source>
        <dbReference type="Proteomes" id="UP000538196"/>
    </source>
</evidence>
<dbReference type="GO" id="GO:0016491">
    <property type="term" value="F:oxidoreductase activity"/>
    <property type="evidence" value="ECO:0007669"/>
    <property type="project" value="InterPro"/>
</dbReference>
<reference evidence="2 3" key="1">
    <citation type="submission" date="2020-08" db="EMBL/GenBank/DDBJ databases">
        <title>Sequencing the genomes of 1000 actinobacteria strains.</title>
        <authorList>
            <person name="Klenk H.-P."/>
        </authorList>
    </citation>
    <scope>NUCLEOTIDE SEQUENCE [LARGE SCALE GENOMIC DNA]</scope>
    <source>
        <strain evidence="2 3">DSM 20146</strain>
    </source>
</reference>